<dbReference type="InterPro" id="IPR026103">
    <property type="entry name" value="HARBI1_animal"/>
</dbReference>
<evidence type="ECO:0000313" key="14">
    <source>
        <dbReference type="EMBL" id="RCN49773.1"/>
    </source>
</evidence>
<keyword evidence="6" id="KW-0963">Cytoplasm</keyword>
<comment type="function">
    <text evidence="12">Transposase-derived protein that may have nuclease activity. Does not have transposase activity.</text>
</comment>
<dbReference type="GO" id="GO:0046872">
    <property type="term" value="F:metal ion binding"/>
    <property type="evidence" value="ECO:0007669"/>
    <property type="project" value="UniProtKB-KW"/>
</dbReference>
<dbReference type="PRINTS" id="PR02086">
    <property type="entry name" value="PUTNUCHARBI1"/>
</dbReference>
<dbReference type="OrthoDB" id="5863278at2759"/>
<comment type="subcellular location">
    <subcellularLocation>
        <location evidence="3">Cytoplasm</location>
    </subcellularLocation>
    <subcellularLocation>
        <location evidence="2">Nucleus</location>
    </subcellularLocation>
</comment>
<sequence length="349" mass="40210">MSLFEVLDVVEAYERRPVPRIFRDRTCPYDTLSDIEFRKDYRFSRPVFFQICDMMKDRLEHHSGRSSDLTVADQVGICIHLLGRNVMQSDAARIAGCNQATVSRALESFLAVINEMAGRFIRWPDSEECAEIRRSFFRAHGLPGIVGIIDGTHCKIMRPSDDPEDYICRKTYPSLNAGVVIDFTTRIRWVCAKWPGSAHDSRVFKTSELYRQLERNEVQGAIIGDSAYALEMFLLKPLNNPQTRKEVKYNKALCSARAKIEQSFGVLKRQWHILHGECRYAPEKAAQIIVACCVLRNIAIDARESRDYDEYRGQDRQDGEVPVEALNEVMEPPRRDAKAFQRSIIENYF</sequence>
<dbReference type="GO" id="GO:0004518">
    <property type="term" value="F:nuclease activity"/>
    <property type="evidence" value="ECO:0007669"/>
    <property type="project" value="UniProtKB-KW"/>
</dbReference>
<keyword evidence="8" id="KW-0479">Metal-binding</keyword>
<proteinExistence type="inferred from homology"/>
<evidence type="ECO:0000256" key="11">
    <source>
        <dbReference type="ARBA" id="ARBA00030126"/>
    </source>
</evidence>
<reference evidence="14 15" key="1">
    <citation type="submission" date="2014-10" db="EMBL/GenBank/DDBJ databases">
        <title>Draft genome of the hookworm Ancylostoma caninum.</title>
        <authorList>
            <person name="Mitreva M."/>
        </authorList>
    </citation>
    <scope>NUCLEOTIDE SEQUENCE [LARGE SCALE GENOMIC DNA]</scope>
    <source>
        <strain evidence="14 15">Baltimore</strain>
    </source>
</reference>
<dbReference type="GO" id="GO:0005737">
    <property type="term" value="C:cytoplasm"/>
    <property type="evidence" value="ECO:0007669"/>
    <property type="project" value="UniProtKB-SubCell"/>
</dbReference>
<comment type="similarity">
    <text evidence="4">Belongs to the HARBI1 family.</text>
</comment>
<dbReference type="GO" id="GO:0005634">
    <property type="term" value="C:nucleus"/>
    <property type="evidence" value="ECO:0007669"/>
    <property type="project" value="UniProtKB-SubCell"/>
</dbReference>
<evidence type="ECO:0000256" key="10">
    <source>
        <dbReference type="ARBA" id="ARBA00023242"/>
    </source>
</evidence>
<dbReference type="EMBL" id="JOJR01000030">
    <property type="protein sequence ID" value="RCN49773.1"/>
    <property type="molecule type" value="Genomic_DNA"/>
</dbReference>
<dbReference type="Proteomes" id="UP000252519">
    <property type="component" value="Unassembled WGS sequence"/>
</dbReference>
<keyword evidence="10" id="KW-0539">Nucleus</keyword>
<comment type="caution">
    <text evidence="14">The sequence shown here is derived from an EMBL/GenBank/DDBJ whole genome shotgun (WGS) entry which is preliminary data.</text>
</comment>
<evidence type="ECO:0000256" key="7">
    <source>
        <dbReference type="ARBA" id="ARBA00022722"/>
    </source>
</evidence>
<evidence type="ECO:0000256" key="2">
    <source>
        <dbReference type="ARBA" id="ARBA00004123"/>
    </source>
</evidence>
<dbReference type="AlphaFoldDB" id="A0A368GZH8"/>
<protein>
    <recommendedName>
        <fullName evidence="5">Putative nuclease HARBI1</fullName>
    </recommendedName>
    <alternativeName>
        <fullName evidence="11">Harbinger transposase-derived nuclease</fullName>
    </alternativeName>
</protein>
<evidence type="ECO:0000259" key="13">
    <source>
        <dbReference type="Pfam" id="PF13359"/>
    </source>
</evidence>
<evidence type="ECO:0000256" key="6">
    <source>
        <dbReference type="ARBA" id="ARBA00022490"/>
    </source>
</evidence>
<dbReference type="GO" id="GO:0016787">
    <property type="term" value="F:hydrolase activity"/>
    <property type="evidence" value="ECO:0007669"/>
    <property type="project" value="UniProtKB-KW"/>
</dbReference>
<evidence type="ECO:0000256" key="5">
    <source>
        <dbReference type="ARBA" id="ARBA00015519"/>
    </source>
</evidence>
<evidence type="ECO:0000256" key="9">
    <source>
        <dbReference type="ARBA" id="ARBA00022801"/>
    </source>
</evidence>
<evidence type="ECO:0000313" key="15">
    <source>
        <dbReference type="Proteomes" id="UP000252519"/>
    </source>
</evidence>
<evidence type="ECO:0000256" key="3">
    <source>
        <dbReference type="ARBA" id="ARBA00004496"/>
    </source>
</evidence>
<dbReference type="InterPro" id="IPR027806">
    <property type="entry name" value="HARBI1_dom"/>
</dbReference>
<keyword evidence="9" id="KW-0378">Hydrolase</keyword>
<feature type="domain" description="DDE Tnp4" evidence="13">
    <location>
        <begin position="149"/>
        <end position="297"/>
    </location>
</feature>
<name>A0A368GZH8_ANCCA</name>
<evidence type="ECO:0000256" key="12">
    <source>
        <dbReference type="ARBA" id="ARBA00045850"/>
    </source>
</evidence>
<evidence type="ECO:0000256" key="4">
    <source>
        <dbReference type="ARBA" id="ARBA00006958"/>
    </source>
</evidence>
<evidence type="ECO:0000256" key="1">
    <source>
        <dbReference type="ARBA" id="ARBA00001968"/>
    </source>
</evidence>
<keyword evidence="15" id="KW-1185">Reference proteome</keyword>
<dbReference type="Pfam" id="PF13359">
    <property type="entry name" value="DDE_Tnp_4"/>
    <property type="match status" value="1"/>
</dbReference>
<gene>
    <name evidence="14" type="ORF">ANCCAN_04230</name>
</gene>
<keyword evidence="7" id="KW-0540">Nuclease</keyword>
<comment type="cofactor">
    <cofactor evidence="1">
        <name>a divalent metal cation</name>
        <dbReference type="ChEBI" id="CHEBI:60240"/>
    </cofactor>
</comment>
<dbReference type="InterPro" id="IPR045249">
    <property type="entry name" value="HARBI1-like"/>
</dbReference>
<accession>A0A368GZH8</accession>
<dbReference type="PANTHER" id="PTHR22930:SF289">
    <property type="entry name" value="DDE TNP4 DOMAIN-CONTAINING PROTEIN-RELATED"/>
    <property type="match status" value="1"/>
</dbReference>
<organism evidence="14 15">
    <name type="scientific">Ancylostoma caninum</name>
    <name type="common">Dog hookworm</name>
    <dbReference type="NCBI Taxonomy" id="29170"/>
    <lineage>
        <taxon>Eukaryota</taxon>
        <taxon>Metazoa</taxon>
        <taxon>Ecdysozoa</taxon>
        <taxon>Nematoda</taxon>
        <taxon>Chromadorea</taxon>
        <taxon>Rhabditida</taxon>
        <taxon>Rhabditina</taxon>
        <taxon>Rhabditomorpha</taxon>
        <taxon>Strongyloidea</taxon>
        <taxon>Ancylostomatidae</taxon>
        <taxon>Ancylostomatinae</taxon>
        <taxon>Ancylostoma</taxon>
    </lineage>
</organism>
<dbReference type="PANTHER" id="PTHR22930">
    <property type="match status" value="1"/>
</dbReference>
<dbReference type="STRING" id="29170.A0A368GZH8"/>
<evidence type="ECO:0000256" key="8">
    <source>
        <dbReference type="ARBA" id="ARBA00022723"/>
    </source>
</evidence>